<reference evidence="1" key="1">
    <citation type="submission" date="2022-01" db="EMBL/GenBank/DDBJ databases">
        <authorList>
            <person name="Criscuolo A."/>
        </authorList>
    </citation>
    <scope>NUCLEOTIDE SEQUENCE</scope>
    <source>
        <strain evidence="1">CIP111893</strain>
    </source>
</reference>
<evidence type="ECO:0000313" key="1">
    <source>
        <dbReference type="EMBL" id="CAH1205811.1"/>
    </source>
</evidence>
<dbReference type="RefSeq" id="WP_236342465.1">
    <property type="nucleotide sequence ID" value="NZ_CAKMMF010000011.1"/>
</dbReference>
<gene>
    <name evidence="1" type="ORF">PAECIP111893_02426</name>
</gene>
<evidence type="ECO:0000313" key="2">
    <source>
        <dbReference type="Proteomes" id="UP000838686"/>
    </source>
</evidence>
<dbReference type="Proteomes" id="UP000838686">
    <property type="component" value="Unassembled WGS sequence"/>
</dbReference>
<dbReference type="EMBL" id="CAKMMF010000011">
    <property type="protein sequence ID" value="CAH1205811.1"/>
    <property type="molecule type" value="Genomic_DNA"/>
</dbReference>
<proteinExistence type="predicted"/>
<sequence length="85" mass="9891">MPKVDMSNYTVVRHYSEDEWFGYRELGNGHIEVAQVFIGIPRIAEIHVSMIEMVLAHREVEQTNEVQLEQQKLNREHDEVIEGAA</sequence>
<accession>A0ABM9C990</accession>
<keyword evidence="2" id="KW-1185">Reference proteome</keyword>
<protein>
    <submittedName>
        <fullName evidence="1">Uncharacterized protein</fullName>
    </submittedName>
</protein>
<name>A0ABM9C990_9BACL</name>
<comment type="caution">
    <text evidence="1">The sequence shown here is derived from an EMBL/GenBank/DDBJ whole genome shotgun (WGS) entry which is preliminary data.</text>
</comment>
<organism evidence="1 2">
    <name type="scientific">Paenibacillus plantiphilus</name>
    <dbReference type="NCBI Taxonomy" id="2905650"/>
    <lineage>
        <taxon>Bacteria</taxon>
        <taxon>Bacillati</taxon>
        <taxon>Bacillota</taxon>
        <taxon>Bacilli</taxon>
        <taxon>Bacillales</taxon>
        <taxon>Paenibacillaceae</taxon>
        <taxon>Paenibacillus</taxon>
    </lineage>
</organism>